<dbReference type="AlphaFoldDB" id="X1IZC7"/>
<dbReference type="InterPro" id="IPR036866">
    <property type="entry name" value="RibonucZ/Hydroxyglut_hydro"/>
</dbReference>
<evidence type="ECO:0000313" key="1">
    <source>
        <dbReference type="EMBL" id="GAH87821.1"/>
    </source>
</evidence>
<protein>
    <submittedName>
        <fullName evidence="1">Uncharacterized protein</fullName>
    </submittedName>
</protein>
<comment type="caution">
    <text evidence="1">The sequence shown here is derived from an EMBL/GenBank/DDBJ whole genome shotgun (WGS) entry which is preliminary data.</text>
</comment>
<dbReference type="EMBL" id="BARU01037420">
    <property type="protein sequence ID" value="GAH87821.1"/>
    <property type="molecule type" value="Genomic_DNA"/>
</dbReference>
<sequence>RADRNANNQSIVLKLTPREGIADQLKEWTFLFTGDAEQESWEMTLSKPCFQGWSAKVSQYQIDLYRISHCCVTLISDQKAFGILLSNRLLLN</sequence>
<proteinExistence type="predicted"/>
<feature type="non-terminal residue" evidence="1">
    <location>
        <position position="1"/>
    </location>
</feature>
<name>X1IZC7_9ZZZZ</name>
<dbReference type="Gene3D" id="3.60.15.10">
    <property type="entry name" value="Ribonuclease Z/Hydroxyacylglutathione hydrolase-like"/>
    <property type="match status" value="1"/>
</dbReference>
<accession>X1IZC7</accession>
<organism evidence="1">
    <name type="scientific">marine sediment metagenome</name>
    <dbReference type="NCBI Taxonomy" id="412755"/>
    <lineage>
        <taxon>unclassified sequences</taxon>
        <taxon>metagenomes</taxon>
        <taxon>ecological metagenomes</taxon>
    </lineage>
</organism>
<gene>
    <name evidence="1" type="ORF">S03H2_58318</name>
</gene>
<reference evidence="1" key="1">
    <citation type="journal article" date="2014" name="Front. Microbiol.">
        <title>High frequency of phylogenetically diverse reductive dehalogenase-homologous genes in deep subseafloor sedimentary metagenomes.</title>
        <authorList>
            <person name="Kawai M."/>
            <person name="Futagami T."/>
            <person name="Toyoda A."/>
            <person name="Takaki Y."/>
            <person name="Nishi S."/>
            <person name="Hori S."/>
            <person name="Arai W."/>
            <person name="Tsubouchi T."/>
            <person name="Morono Y."/>
            <person name="Uchiyama I."/>
            <person name="Ito T."/>
            <person name="Fujiyama A."/>
            <person name="Inagaki F."/>
            <person name="Takami H."/>
        </authorList>
    </citation>
    <scope>NUCLEOTIDE SEQUENCE</scope>
    <source>
        <strain evidence="1">Expedition CK06-06</strain>
    </source>
</reference>